<reference evidence="12 13" key="1">
    <citation type="submission" date="2019-03" db="EMBL/GenBank/DDBJ databases">
        <title>Genomic Encyclopedia of Type Strains, Phase III (KMG-III): the genomes of soil and plant-associated and newly described type strains.</title>
        <authorList>
            <person name="Whitman W."/>
        </authorList>
    </citation>
    <scope>NUCLEOTIDE SEQUENCE [LARGE SCALE GENOMIC DNA]</scope>
    <source>
        <strain evidence="12 13">LMG 29544</strain>
    </source>
</reference>
<evidence type="ECO:0000256" key="4">
    <source>
        <dbReference type="ARBA" id="ARBA00022519"/>
    </source>
</evidence>
<evidence type="ECO:0000256" key="8">
    <source>
        <dbReference type="ARBA" id="ARBA00022840"/>
    </source>
</evidence>
<protein>
    <submittedName>
        <fullName evidence="12">Ribose transport system ATP-binding protein</fullName>
    </submittedName>
</protein>
<comment type="caution">
    <text evidence="12">The sequence shown here is derived from an EMBL/GenBank/DDBJ whole genome shotgun (WGS) entry which is preliminary data.</text>
</comment>
<evidence type="ECO:0000256" key="2">
    <source>
        <dbReference type="ARBA" id="ARBA00022448"/>
    </source>
</evidence>
<accession>A0A4R8LW27</accession>
<name>A0A4R8LW27_9BURK</name>
<keyword evidence="5" id="KW-0762">Sugar transport</keyword>
<feature type="domain" description="ABC transporter" evidence="11">
    <location>
        <begin position="256"/>
        <end position="498"/>
    </location>
</feature>
<keyword evidence="2" id="KW-0813">Transport</keyword>
<keyword evidence="8 12" id="KW-0067">ATP-binding</keyword>
<dbReference type="PROSITE" id="PS00211">
    <property type="entry name" value="ABC_TRANSPORTER_1"/>
    <property type="match status" value="1"/>
</dbReference>
<keyword evidence="10" id="KW-0472">Membrane</keyword>
<dbReference type="CDD" id="cd03216">
    <property type="entry name" value="ABC_Carb_Monos_I"/>
    <property type="match status" value="1"/>
</dbReference>
<dbReference type="SUPFAM" id="SSF52540">
    <property type="entry name" value="P-loop containing nucleoside triphosphate hydrolases"/>
    <property type="match status" value="2"/>
</dbReference>
<dbReference type="RefSeq" id="WP_166676327.1">
    <property type="nucleotide sequence ID" value="NZ_JBHLUW010000056.1"/>
</dbReference>
<evidence type="ECO:0000313" key="12">
    <source>
        <dbReference type="EMBL" id="TDY51808.1"/>
    </source>
</evidence>
<keyword evidence="7" id="KW-0547">Nucleotide-binding</keyword>
<dbReference type="GO" id="GO:0016887">
    <property type="term" value="F:ATP hydrolysis activity"/>
    <property type="evidence" value="ECO:0007669"/>
    <property type="project" value="InterPro"/>
</dbReference>
<dbReference type="InterPro" id="IPR003593">
    <property type="entry name" value="AAA+_ATPase"/>
</dbReference>
<dbReference type="CDD" id="cd03215">
    <property type="entry name" value="ABC_Carb_Monos_II"/>
    <property type="match status" value="1"/>
</dbReference>
<dbReference type="InterPro" id="IPR017871">
    <property type="entry name" value="ABC_transporter-like_CS"/>
</dbReference>
<keyword evidence="9" id="KW-1278">Translocase</keyword>
<dbReference type="PANTHER" id="PTHR43790:SF3">
    <property type="entry name" value="D-ALLOSE IMPORT ATP-BINDING PROTEIN ALSA-RELATED"/>
    <property type="match status" value="1"/>
</dbReference>
<dbReference type="PROSITE" id="PS50893">
    <property type="entry name" value="ABC_TRANSPORTER_2"/>
    <property type="match status" value="2"/>
</dbReference>
<proteinExistence type="predicted"/>
<dbReference type="InterPro" id="IPR003439">
    <property type="entry name" value="ABC_transporter-like_ATP-bd"/>
</dbReference>
<dbReference type="SMART" id="SM00382">
    <property type="entry name" value="AAA"/>
    <property type="match status" value="2"/>
</dbReference>
<gene>
    <name evidence="12" type="ORF">BX592_106102</name>
</gene>
<evidence type="ECO:0000256" key="3">
    <source>
        <dbReference type="ARBA" id="ARBA00022475"/>
    </source>
</evidence>
<keyword evidence="13" id="KW-1185">Reference proteome</keyword>
<dbReference type="Pfam" id="PF00005">
    <property type="entry name" value="ABC_tran"/>
    <property type="match status" value="2"/>
</dbReference>
<dbReference type="GO" id="GO:0005524">
    <property type="term" value="F:ATP binding"/>
    <property type="evidence" value="ECO:0007669"/>
    <property type="project" value="UniProtKB-KW"/>
</dbReference>
<dbReference type="FunFam" id="3.40.50.300:FF:000127">
    <property type="entry name" value="Ribose import ATP-binding protein RbsA"/>
    <property type="match status" value="1"/>
</dbReference>
<organism evidence="12 13">
    <name type="scientific">Paraburkholderia rhizosphaerae</name>
    <dbReference type="NCBI Taxonomy" id="480658"/>
    <lineage>
        <taxon>Bacteria</taxon>
        <taxon>Pseudomonadati</taxon>
        <taxon>Pseudomonadota</taxon>
        <taxon>Betaproteobacteria</taxon>
        <taxon>Burkholderiales</taxon>
        <taxon>Burkholderiaceae</taxon>
        <taxon>Paraburkholderia</taxon>
    </lineage>
</organism>
<keyword evidence="3" id="KW-1003">Cell membrane</keyword>
<dbReference type="Gene3D" id="3.40.50.300">
    <property type="entry name" value="P-loop containing nucleotide triphosphate hydrolases"/>
    <property type="match status" value="2"/>
</dbReference>
<evidence type="ECO:0000259" key="11">
    <source>
        <dbReference type="PROSITE" id="PS50893"/>
    </source>
</evidence>
<feature type="domain" description="ABC transporter" evidence="11">
    <location>
        <begin position="6"/>
        <end position="242"/>
    </location>
</feature>
<keyword evidence="6" id="KW-0677">Repeat</keyword>
<evidence type="ECO:0000256" key="6">
    <source>
        <dbReference type="ARBA" id="ARBA00022737"/>
    </source>
</evidence>
<evidence type="ECO:0000256" key="10">
    <source>
        <dbReference type="ARBA" id="ARBA00023136"/>
    </source>
</evidence>
<keyword evidence="4" id="KW-0997">Cell inner membrane</keyword>
<evidence type="ECO:0000256" key="9">
    <source>
        <dbReference type="ARBA" id="ARBA00022967"/>
    </source>
</evidence>
<sequence length="515" mass="55709">MTTPVLQMSGVDKSFGATRALSDVKLTVHPGEIHALMGENGAGKSTLMKILSGMYQPDAGEIRIDGNAVRLANPAASRAHGISLIYQELAVAPHMSVAENVFMGSEPRSRFGFSDRASMMRRTDEVLRQLGAKFHASARAGALSIAEQQQVEIARALIHHGRVLIMDEPTAALSDREAEHLFSVVRRLRDEGMAVIYISHRMAEVYALADRVTVLRDGKYVGELARDALDSKRLVQMMVGRPLDDFYKHARHATSYPREAVLKVEGVGGGKIKPATFAVGRGEVLGLAGLVGAGRTELARLIFGADARTSGTIQLDGKPIDLSNPRAAMNAGIAYVPEDRKTLGLFLHLGVRENAILNVAGRHSRFGLVDHKALKGRAKKAVARLNVKTSHLELPVARLSGGNQQKVLLARWLEIGPKVLILDEPTRGVDIGAKSEIYQIIHALAESGVAVIVISSELPEVIGICDRVLVMREGTITGELAGESITQENIMRLATDTDSVATTNHERPEEHTHHG</sequence>
<evidence type="ECO:0000313" key="13">
    <source>
        <dbReference type="Proteomes" id="UP000295509"/>
    </source>
</evidence>
<dbReference type="GO" id="GO:0005886">
    <property type="term" value="C:plasma membrane"/>
    <property type="evidence" value="ECO:0007669"/>
    <property type="project" value="UniProtKB-SubCell"/>
</dbReference>
<comment type="subcellular location">
    <subcellularLocation>
        <location evidence="1">Cell membrane</location>
        <topology evidence="1">Peripheral membrane protein</topology>
    </subcellularLocation>
</comment>
<dbReference type="InterPro" id="IPR027417">
    <property type="entry name" value="P-loop_NTPase"/>
</dbReference>
<evidence type="ECO:0000256" key="5">
    <source>
        <dbReference type="ARBA" id="ARBA00022597"/>
    </source>
</evidence>
<dbReference type="AlphaFoldDB" id="A0A4R8LW27"/>
<evidence type="ECO:0000256" key="7">
    <source>
        <dbReference type="ARBA" id="ARBA00022741"/>
    </source>
</evidence>
<evidence type="ECO:0000256" key="1">
    <source>
        <dbReference type="ARBA" id="ARBA00004202"/>
    </source>
</evidence>
<dbReference type="InterPro" id="IPR050107">
    <property type="entry name" value="ABC_carbohydrate_import_ATPase"/>
</dbReference>
<dbReference type="Proteomes" id="UP000295509">
    <property type="component" value="Unassembled WGS sequence"/>
</dbReference>
<dbReference type="PANTHER" id="PTHR43790">
    <property type="entry name" value="CARBOHYDRATE TRANSPORT ATP-BINDING PROTEIN MG119-RELATED"/>
    <property type="match status" value="1"/>
</dbReference>
<dbReference type="EMBL" id="SORE01000006">
    <property type="protein sequence ID" value="TDY51808.1"/>
    <property type="molecule type" value="Genomic_DNA"/>
</dbReference>